<keyword evidence="6" id="KW-0816">Tricarboxylic acid cycle</keyword>
<evidence type="ECO:0000256" key="8">
    <source>
        <dbReference type="ARBA" id="ARBA00022823"/>
    </source>
</evidence>
<dbReference type="EMBL" id="CAXLJL010000445">
    <property type="protein sequence ID" value="CAL5137860.1"/>
    <property type="molecule type" value="Genomic_DNA"/>
</dbReference>
<dbReference type="EC" id="2.3.1.61" evidence="4"/>
<evidence type="ECO:0000313" key="15">
    <source>
        <dbReference type="EMBL" id="CAL5137860.1"/>
    </source>
</evidence>
<evidence type="ECO:0000256" key="11">
    <source>
        <dbReference type="ARBA" id="ARBA00032406"/>
    </source>
</evidence>
<reference evidence="15" key="1">
    <citation type="submission" date="2024-06" db="EMBL/GenBank/DDBJ databases">
        <authorList>
            <person name="Liu X."/>
            <person name="Lenzi L."/>
            <person name="Haldenby T S."/>
            <person name="Uol C."/>
        </authorList>
    </citation>
    <scope>NUCLEOTIDE SEQUENCE</scope>
</reference>
<accession>A0AAV2TM80</accession>
<evidence type="ECO:0000256" key="3">
    <source>
        <dbReference type="ARBA" id="ARBA00007317"/>
    </source>
</evidence>
<dbReference type="InterPro" id="IPR001078">
    <property type="entry name" value="2-oxoacid_DH_actylTfrase"/>
</dbReference>
<proteinExistence type="inferred from homology"/>
<evidence type="ECO:0000256" key="10">
    <source>
        <dbReference type="ARBA" id="ARBA00031331"/>
    </source>
</evidence>
<evidence type="ECO:0000256" key="12">
    <source>
        <dbReference type="ARBA" id="ARBA00046046"/>
    </source>
</evidence>
<comment type="pathway">
    <text evidence="2">Amino-acid degradation; L-lysine degradation via saccharopine pathway; glutaryl-CoA from L-lysine: step 6/6.</text>
</comment>
<dbReference type="GO" id="GO:0006099">
    <property type="term" value="P:tricarboxylic acid cycle"/>
    <property type="evidence" value="ECO:0007669"/>
    <property type="project" value="UniProtKB-KW"/>
</dbReference>
<feature type="domain" description="2-oxoacid dehydrogenase acyltransferase catalytic" evidence="14">
    <location>
        <begin position="124"/>
        <end position="205"/>
    </location>
</feature>
<dbReference type="GO" id="GO:0005739">
    <property type="term" value="C:mitochondrion"/>
    <property type="evidence" value="ECO:0007669"/>
    <property type="project" value="TreeGrafter"/>
</dbReference>
<dbReference type="PANTHER" id="PTHR43416:SF5">
    <property type="entry name" value="DIHYDROLIPOYLLYSINE-RESIDUE SUCCINYLTRANSFERASE COMPONENT OF 2-OXOGLUTARATE DEHYDROGENASE COMPLEX, MITOCHONDRIAL"/>
    <property type="match status" value="1"/>
</dbReference>
<dbReference type="Gene3D" id="2.40.50.100">
    <property type="match status" value="1"/>
</dbReference>
<dbReference type="SUPFAM" id="SSF51230">
    <property type="entry name" value="Single hybrid motif"/>
    <property type="match status" value="1"/>
</dbReference>
<evidence type="ECO:0000256" key="9">
    <source>
        <dbReference type="ARBA" id="ARBA00023315"/>
    </source>
</evidence>
<keyword evidence="9" id="KW-0012">Acyltransferase</keyword>
<dbReference type="InterPro" id="IPR023213">
    <property type="entry name" value="CAT-like_dom_sf"/>
</dbReference>
<comment type="cofactor">
    <cofactor evidence="1">
        <name>(R)-lipoate</name>
        <dbReference type="ChEBI" id="CHEBI:83088"/>
    </cofactor>
</comment>
<dbReference type="PANTHER" id="PTHR43416">
    <property type="entry name" value="DIHYDROLIPOYLLYSINE-RESIDUE SUCCINYLTRANSFERASE COMPONENT OF 2-OXOGLUTARATE DEHYDROGENASE COMPLEX, MITOCHONDRIAL-RELATED"/>
    <property type="match status" value="1"/>
</dbReference>
<evidence type="ECO:0000313" key="16">
    <source>
        <dbReference type="Proteomes" id="UP001497525"/>
    </source>
</evidence>
<evidence type="ECO:0000256" key="7">
    <source>
        <dbReference type="ARBA" id="ARBA00022679"/>
    </source>
</evidence>
<gene>
    <name evidence="15" type="ORF">CDAUBV1_LOCUS12343</name>
</gene>
<keyword evidence="8" id="KW-0450">Lipoyl</keyword>
<feature type="region of interest" description="Disordered" evidence="13">
    <location>
        <begin position="283"/>
        <end position="311"/>
    </location>
</feature>
<evidence type="ECO:0000259" key="14">
    <source>
        <dbReference type="Pfam" id="PF00198"/>
    </source>
</evidence>
<feature type="compositionally biased region" description="Polar residues" evidence="13">
    <location>
        <begin position="121"/>
        <end position="130"/>
    </location>
</feature>
<evidence type="ECO:0000256" key="4">
    <source>
        <dbReference type="ARBA" id="ARBA00012945"/>
    </source>
</evidence>
<protein>
    <recommendedName>
        <fullName evidence="5">Dihydrolipoyllysine-residue succinyltransferase component of 2-oxoglutarate dehydrogenase complex, mitochondrial</fullName>
        <ecNumber evidence="4">2.3.1.61</ecNumber>
    </recommendedName>
    <alternativeName>
        <fullName evidence="11">2-oxoglutarate dehydrogenase complex component E2</fullName>
    </alternativeName>
    <alternativeName>
        <fullName evidence="10">E2K</fullName>
    </alternativeName>
</protein>
<dbReference type="Pfam" id="PF00198">
    <property type="entry name" value="2-oxoacid_dh"/>
    <property type="match status" value="1"/>
</dbReference>
<evidence type="ECO:0000256" key="6">
    <source>
        <dbReference type="ARBA" id="ARBA00022532"/>
    </source>
</evidence>
<feature type="region of interest" description="Disordered" evidence="13">
    <location>
        <begin position="94"/>
        <end position="130"/>
    </location>
</feature>
<evidence type="ECO:0000256" key="5">
    <source>
        <dbReference type="ARBA" id="ARBA00020294"/>
    </source>
</evidence>
<dbReference type="Gene3D" id="3.30.559.10">
    <property type="entry name" value="Chloramphenicol acetyltransferase-like domain"/>
    <property type="match status" value="1"/>
</dbReference>
<dbReference type="GO" id="GO:0004149">
    <property type="term" value="F:dihydrolipoyllysine-residue succinyltransferase activity"/>
    <property type="evidence" value="ECO:0007669"/>
    <property type="project" value="UniProtKB-EC"/>
</dbReference>
<dbReference type="Proteomes" id="UP001497525">
    <property type="component" value="Unassembled WGS sequence"/>
</dbReference>
<dbReference type="InterPro" id="IPR011053">
    <property type="entry name" value="Single_hybrid_motif"/>
</dbReference>
<organism evidence="15 16">
    <name type="scientific">Calicophoron daubneyi</name>
    <name type="common">Rumen fluke</name>
    <name type="synonym">Paramphistomum daubneyi</name>
    <dbReference type="NCBI Taxonomy" id="300641"/>
    <lineage>
        <taxon>Eukaryota</taxon>
        <taxon>Metazoa</taxon>
        <taxon>Spiralia</taxon>
        <taxon>Lophotrochozoa</taxon>
        <taxon>Platyhelminthes</taxon>
        <taxon>Trematoda</taxon>
        <taxon>Digenea</taxon>
        <taxon>Plagiorchiida</taxon>
        <taxon>Pronocephalata</taxon>
        <taxon>Paramphistomoidea</taxon>
        <taxon>Paramphistomidae</taxon>
        <taxon>Calicophoron</taxon>
    </lineage>
</organism>
<keyword evidence="7" id="KW-0808">Transferase</keyword>
<dbReference type="InterPro" id="IPR050537">
    <property type="entry name" value="2-oxoacid_dehydrogenase"/>
</dbReference>
<name>A0AAV2TM80_CALDB</name>
<comment type="function">
    <text evidence="12">Dihydrolipoamide succinyltransferase (E2) component of the 2-oxoglutarate dehydrogenase complex. The 2-oxoglutarate dehydrogenase complex catalyzes the overall conversion of 2-oxoglutarate to succinyl-CoA and CO(2). The 2-oxoglutarate dehydrogenase complex is mainly active in the mitochondrion. A fraction of the 2-oxoglutarate dehydrogenase complex also localizes in the nucleus and is required for lysine succinylation of histones: associates with KAT2A on chromatin and provides succinyl-CoA to histone succinyltransferase KAT2A.</text>
</comment>
<evidence type="ECO:0000256" key="13">
    <source>
        <dbReference type="SAM" id="MobiDB-lite"/>
    </source>
</evidence>
<evidence type="ECO:0000256" key="1">
    <source>
        <dbReference type="ARBA" id="ARBA00001938"/>
    </source>
</evidence>
<comment type="caution">
    <text evidence="15">The sequence shown here is derived from an EMBL/GenBank/DDBJ whole genome shotgun (WGS) entry which is preliminary data.</text>
</comment>
<evidence type="ECO:0000256" key="2">
    <source>
        <dbReference type="ARBA" id="ARBA00005145"/>
    </source>
</evidence>
<sequence length="311" mass="34754">MSNEVRRALGKLVAEFETGKTNVSVPAPRSGVTKELLVEIRDKVVSRQEILQFEEGSTPKCKAEMPKAAPSLAADATPQNVPNVGAVLLAAAASRPAKPSPPKLSGAPRQSSYLRSPSLPQPSAEQRNKMTRMQQRMTQRLKDAQNKCVMWTTFNEVDMSSLTDHRRQYKERFEKRHGFKIGMSTFTKASTAKLKVRDRLSKQWGQAQHVASEFWKHRLKTYPPLLQVTQRWYGVNHDLRIWGLVLVVDVRTSKGLWHKGSVDKGKGRASGLATEATIRTTKKKIRRDVGQSSLSEETLDQDPEDVNAGGV</sequence>
<comment type="similarity">
    <text evidence="3">Belongs to the 2-oxoacid dehydrogenase family.</text>
</comment>
<dbReference type="AlphaFoldDB" id="A0AAV2TM80"/>
<dbReference type="SUPFAM" id="SSF52777">
    <property type="entry name" value="CoA-dependent acyltransferases"/>
    <property type="match status" value="1"/>
</dbReference>